<protein>
    <submittedName>
        <fullName evidence="1">DUF4380 domain-containing protein</fullName>
    </submittedName>
</protein>
<accession>A0A9E5JXK7</accession>
<dbReference type="RefSeq" id="WP_167187256.1">
    <property type="nucleotide sequence ID" value="NZ_JAAONZ010000009.1"/>
</dbReference>
<sequence>MSENTQRLSVVCDRSAFSMFRYWLRVTVCIGMIQCASADSEARQGEGSAVLLGTSQRSITVEPETGGRISSFKVAGREFLYGKSAATAGSNNWGSTFWVSPQSLWNWPPVPEHDSLPYGIRQLQARSLSLVGRPGLGVQLSKEIELPSGDQHRVKLTYRLQAAKHFSEIAAWEVTRVRRRGLVLFPARASSLAIPMGDVSYQASDKVVWIDLDSQDKPPEGKLTANGVEGWLAWIDRGVVFMKRYPRVDADRVATGEGDVEVYLSGQQEYMELEVQSAAQTLAEGDSLSWEVHWLVADVPEGLRVEVGNAELVNWLRTLR</sequence>
<dbReference type="EMBL" id="JAAONZ010000009">
    <property type="protein sequence ID" value="NHO66446.1"/>
    <property type="molecule type" value="Genomic_DNA"/>
</dbReference>
<gene>
    <name evidence="1" type="ORF">G8770_12935</name>
</gene>
<dbReference type="AlphaFoldDB" id="A0A9E5JXK7"/>
<reference evidence="1" key="1">
    <citation type="submission" date="2020-03" db="EMBL/GenBank/DDBJ databases">
        <authorList>
            <person name="Guo F."/>
        </authorList>
    </citation>
    <scope>NUCLEOTIDE SEQUENCE</scope>
    <source>
        <strain evidence="1">JCM 30134</strain>
    </source>
</reference>
<keyword evidence="2" id="KW-1185">Reference proteome</keyword>
<dbReference type="Pfam" id="PF14315">
    <property type="entry name" value="DUF4380"/>
    <property type="match status" value="1"/>
</dbReference>
<name>A0A9E5JXK7_9GAMM</name>
<dbReference type="Proteomes" id="UP000787472">
    <property type="component" value="Unassembled WGS sequence"/>
</dbReference>
<comment type="caution">
    <text evidence="1">The sequence shown here is derived from an EMBL/GenBank/DDBJ whole genome shotgun (WGS) entry which is preliminary data.</text>
</comment>
<organism evidence="1 2">
    <name type="scientific">Pseudomaricurvus hydrocarbonicus</name>
    <dbReference type="NCBI Taxonomy" id="1470433"/>
    <lineage>
        <taxon>Bacteria</taxon>
        <taxon>Pseudomonadati</taxon>
        <taxon>Pseudomonadota</taxon>
        <taxon>Gammaproteobacteria</taxon>
        <taxon>Cellvibrionales</taxon>
        <taxon>Cellvibrionaceae</taxon>
        <taxon>Pseudomaricurvus</taxon>
    </lineage>
</organism>
<proteinExistence type="predicted"/>
<evidence type="ECO:0000313" key="2">
    <source>
        <dbReference type="Proteomes" id="UP000787472"/>
    </source>
</evidence>
<dbReference type="InterPro" id="IPR025488">
    <property type="entry name" value="DUF4380"/>
</dbReference>
<evidence type="ECO:0000313" key="1">
    <source>
        <dbReference type="EMBL" id="NHO66446.1"/>
    </source>
</evidence>